<dbReference type="GO" id="GO:0004519">
    <property type="term" value="F:endonuclease activity"/>
    <property type="evidence" value="ECO:0007669"/>
    <property type="project" value="UniProtKB-KW"/>
</dbReference>
<evidence type="ECO:0000313" key="10">
    <source>
        <dbReference type="EMBL" id="KAF4149768.1"/>
    </source>
</evidence>
<keyword evidence="7" id="KW-0539">Nucleus</keyword>
<evidence type="ECO:0000256" key="4">
    <source>
        <dbReference type="ARBA" id="ARBA00022722"/>
    </source>
</evidence>
<evidence type="ECO:0000313" key="11">
    <source>
        <dbReference type="Proteomes" id="UP000704712"/>
    </source>
</evidence>
<evidence type="ECO:0000256" key="7">
    <source>
        <dbReference type="ARBA" id="ARBA00023242"/>
    </source>
</evidence>
<dbReference type="AlphaFoldDB" id="A0A8S9V9P7"/>
<proteinExistence type="inferred from homology"/>
<dbReference type="GO" id="GO:0046872">
    <property type="term" value="F:metal ion binding"/>
    <property type="evidence" value="ECO:0007669"/>
    <property type="project" value="UniProtKB-KW"/>
</dbReference>
<feature type="domain" description="DDE Tnp4" evidence="8">
    <location>
        <begin position="2"/>
        <end position="123"/>
    </location>
</feature>
<keyword evidence="5" id="KW-0479">Metal-binding</keyword>
<dbReference type="GO" id="GO:0016787">
    <property type="term" value="F:hydrolase activity"/>
    <property type="evidence" value="ECO:0007669"/>
    <property type="project" value="UniProtKB-KW"/>
</dbReference>
<dbReference type="PANTHER" id="PTHR22930:SF85">
    <property type="entry name" value="GH03217P-RELATED"/>
    <property type="match status" value="1"/>
</dbReference>
<dbReference type="Pfam" id="PF13359">
    <property type="entry name" value="DDE_Tnp_4"/>
    <property type="match status" value="1"/>
</dbReference>
<comment type="caution">
    <text evidence="9">The sequence shown here is derived from an EMBL/GenBank/DDBJ whole genome shotgun (WGS) entry which is preliminary data.</text>
</comment>
<evidence type="ECO:0000259" key="8">
    <source>
        <dbReference type="Pfam" id="PF13359"/>
    </source>
</evidence>
<gene>
    <name evidence="10" type="ORF">GN958_ATG01027</name>
    <name evidence="9" type="ORF">GN958_ATG03658</name>
</gene>
<dbReference type="InterPro" id="IPR045249">
    <property type="entry name" value="HARBI1-like"/>
</dbReference>
<comment type="subcellular location">
    <subcellularLocation>
        <location evidence="2">Nucleus</location>
    </subcellularLocation>
</comment>
<evidence type="ECO:0000256" key="6">
    <source>
        <dbReference type="ARBA" id="ARBA00022801"/>
    </source>
</evidence>
<evidence type="ECO:0000256" key="1">
    <source>
        <dbReference type="ARBA" id="ARBA00001968"/>
    </source>
</evidence>
<keyword evidence="9" id="KW-0255">Endonuclease</keyword>
<dbReference type="PANTHER" id="PTHR22930">
    <property type="match status" value="1"/>
</dbReference>
<evidence type="ECO:0000313" key="9">
    <source>
        <dbReference type="EMBL" id="KAF4147248.1"/>
    </source>
</evidence>
<dbReference type="Proteomes" id="UP000704712">
    <property type="component" value="Unassembled WGS sequence"/>
</dbReference>
<keyword evidence="6" id="KW-0378">Hydrolase</keyword>
<comment type="similarity">
    <text evidence="3">Belongs to the HARBI1 family.</text>
</comment>
<organism evidence="9 11">
    <name type="scientific">Phytophthora infestans</name>
    <name type="common">Potato late blight agent</name>
    <name type="synonym">Botrytis infestans</name>
    <dbReference type="NCBI Taxonomy" id="4787"/>
    <lineage>
        <taxon>Eukaryota</taxon>
        <taxon>Sar</taxon>
        <taxon>Stramenopiles</taxon>
        <taxon>Oomycota</taxon>
        <taxon>Peronosporomycetes</taxon>
        <taxon>Peronosporales</taxon>
        <taxon>Peronosporaceae</taxon>
        <taxon>Phytophthora</taxon>
    </lineage>
</organism>
<evidence type="ECO:0000256" key="3">
    <source>
        <dbReference type="ARBA" id="ARBA00006958"/>
    </source>
</evidence>
<accession>A0A8S9V9P7</accession>
<dbReference type="EMBL" id="JAACNO010000141">
    <property type="protein sequence ID" value="KAF4149768.1"/>
    <property type="molecule type" value="Genomic_DNA"/>
</dbReference>
<dbReference type="GO" id="GO:0005634">
    <property type="term" value="C:nucleus"/>
    <property type="evidence" value="ECO:0007669"/>
    <property type="project" value="UniProtKB-SubCell"/>
</dbReference>
<name>A0A8S9V9P7_PHYIN</name>
<comment type="cofactor">
    <cofactor evidence="1">
        <name>a divalent metal cation</name>
        <dbReference type="ChEBI" id="CHEBI:60240"/>
    </cofactor>
</comment>
<evidence type="ECO:0000256" key="5">
    <source>
        <dbReference type="ARBA" id="ARBA00022723"/>
    </source>
</evidence>
<protein>
    <submittedName>
        <fullName evidence="9">DDE superfamily endonuclease</fullName>
    </submittedName>
</protein>
<dbReference type="EMBL" id="JAACNO010000507">
    <property type="protein sequence ID" value="KAF4147248.1"/>
    <property type="molecule type" value="Genomic_DNA"/>
</dbReference>
<dbReference type="InterPro" id="IPR027806">
    <property type="entry name" value="HARBI1_dom"/>
</dbReference>
<sequence>MAFVDAHQRFMAFSVRPESCNDQSVWKRSLMGTYVKQRLPFGMHFTGDAGYALRSYMLTPFAHSQRDNPVINKFNKAHSRTRIPVEMAFGTLKGRFQILRRELDMNSDVEDGKVIASCFVLHNFSLTYERNTLEELATVIRGDYNNSMHDEMLLHNENSGGDLEVFQVEEDAEEELLEGQRKRNNIVSELVESVSV</sequence>
<evidence type="ECO:0000256" key="2">
    <source>
        <dbReference type="ARBA" id="ARBA00004123"/>
    </source>
</evidence>
<reference evidence="9" key="1">
    <citation type="submission" date="2020-03" db="EMBL/GenBank/DDBJ databases">
        <title>Hybrid Assembly of Korean Phytophthora infestans isolates.</title>
        <authorList>
            <person name="Prokchorchik M."/>
            <person name="Lee Y."/>
            <person name="Seo J."/>
            <person name="Cho J.-H."/>
            <person name="Park Y.-E."/>
            <person name="Jang D.-C."/>
            <person name="Im J.-S."/>
            <person name="Choi J.-G."/>
            <person name="Park H.-J."/>
            <person name="Lee G.-B."/>
            <person name="Lee Y.-G."/>
            <person name="Hong S.-Y."/>
            <person name="Cho K."/>
            <person name="Sohn K.H."/>
        </authorList>
    </citation>
    <scope>NUCLEOTIDE SEQUENCE</scope>
    <source>
        <strain evidence="9">KR_2_A2</strain>
    </source>
</reference>
<keyword evidence="4" id="KW-0540">Nuclease</keyword>